<reference evidence="1" key="1">
    <citation type="journal article" date="2007" name="PLoS Biol.">
        <title>Rate of evolution in brain-expressed genes in humans and other primates.</title>
        <authorList>
            <person name="Wang H.-Y."/>
            <person name="Chien H.-C."/>
            <person name="Osada N."/>
            <person name="Hashimoto K."/>
            <person name="Sugano S."/>
            <person name="Gojobori T."/>
            <person name="Chou C.-K."/>
            <person name="Tsai S.-F."/>
            <person name="Wu C.-I."/>
            <person name="Shen C.-K.J."/>
        </authorList>
    </citation>
    <scope>NUCLEOTIDE SEQUENCE</scope>
</reference>
<protein>
    <submittedName>
        <fullName evidence="1">Macaca fascicularis brain cDNA clone: QflA-23503, similar to human tyrosine 3-monooxygenase/tryptophan 5-monooxygenaseactivation protein, gamma polypeptide (YWHAG), mRNA, RefSeq: NM_012479.2</fullName>
    </submittedName>
</protein>
<keyword evidence="1" id="KW-0560">Oxidoreductase</keyword>
<keyword evidence="1" id="KW-0503">Monooxygenase</keyword>
<proteinExistence type="evidence at transcript level"/>
<name>I7GIX8_MACFA</name>
<accession>I7GIX8</accession>
<evidence type="ECO:0000313" key="1">
    <source>
        <dbReference type="EMBL" id="BAE90699.1"/>
    </source>
</evidence>
<organism evidence="1">
    <name type="scientific">Macaca fascicularis</name>
    <name type="common">Crab-eating macaque</name>
    <name type="synonym">Cynomolgus monkey</name>
    <dbReference type="NCBI Taxonomy" id="9541"/>
    <lineage>
        <taxon>Eukaryota</taxon>
        <taxon>Metazoa</taxon>
        <taxon>Chordata</taxon>
        <taxon>Craniata</taxon>
        <taxon>Vertebrata</taxon>
        <taxon>Euteleostomi</taxon>
        <taxon>Mammalia</taxon>
        <taxon>Eutheria</taxon>
        <taxon>Euarchontoglires</taxon>
        <taxon>Primates</taxon>
        <taxon>Haplorrhini</taxon>
        <taxon>Catarrhini</taxon>
        <taxon>Cercopithecidae</taxon>
        <taxon>Cercopithecinae</taxon>
        <taxon>Macaca</taxon>
    </lineage>
</organism>
<dbReference type="AlphaFoldDB" id="I7GIX8"/>
<dbReference type="EMBL" id="AB173637">
    <property type="protein sequence ID" value="BAE90699.1"/>
    <property type="molecule type" value="mRNA"/>
</dbReference>
<sequence length="45" mass="5029">MQLYILFLKRGGSKRNTSVSLILMSGVCHGEIITITVSENNEYVL</sequence>
<dbReference type="GO" id="GO:0004497">
    <property type="term" value="F:monooxygenase activity"/>
    <property type="evidence" value="ECO:0007669"/>
    <property type="project" value="UniProtKB-KW"/>
</dbReference>